<dbReference type="AlphaFoldDB" id="A0AAD5UUJ2"/>
<gene>
    <name evidence="2" type="ORF">NLI96_g10095</name>
</gene>
<keyword evidence="3" id="KW-1185">Reference proteome</keyword>
<reference evidence="2" key="1">
    <citation type="submission" date="2022-07" db="EMBL/GenBank/DDBJ databases">
        <title>Genome Sequence of Physisporinus lineatus.</title>
        <authorList>
            <person name="Buettner E."/>
        </authorList>
    </citation>
    <scope>NUCLEOTIDE SEQUENCE</scope>
    <source>
        <strain evidence="2">VT162</strain>
    </source>
</reference>
<organism evidence="2 3">
    <name type="scientific">Meripilus lineatus</name>
    <dbReference type="NCBI Taxonomy" id="2056292"/>
    <lineage>
        <taxon>Eukaryota</taxon>
        <taxon>Fungi</taxon>
        <taxon>Dikarya</taxon>
        <taxon>Basidiomycota</taxon>
        <taxon>Agaricomycotina</taxon>
        <taxon>Agaricomycetes</taxon>
        <taxon>Polyporales</taxon>
        <taxon>Meripilaceae</taxon>
        <taxon>Meripilus</taxon>
    </lineage>
</organism>
<evidence type="ECO:0000313" key="3">
    <source>
        <dbReference type="Proteomes" id="UP001212997"/>
    </source>
</evidence>
<feature type="compositionally biased region" description="Polar residues" evidence="1">
    <location>
        <begin position="105"/>
        <end position="127"/>
    </location>
</feature>
<feature type="compositionally biased region" description="Polar residues" evidence="1">
    <location>
        <begin position="464"/>
        <end position="476"/>
    </location>
</feature>
<comment type="caution">
    <text evidence="2">The sequence shown here is derived from an EMBL/GenBank/DDBJ whole genome shotgun (WGS) entry which is preliminary data.</text>
</comment>
<feature type="region of interest" description="Disordered" evidence="1">
    <location>
        <begin position="105"/>
        <end position="138"/>
    </location>
</feature>
<accession>A0AAD5UUJ2</accession>
<dbReference type="Proteomes" id="UP001212997">
    <property type="component" value="Unassembled WGS sequence"/>
</dbReference>
<feature type="compositionally biased region" description="Basic and acidic residues" evidence="1">
    <location>
        <begin position="20"/>
        <end position="34"/>
    </location>
</feature>
<feature type="region of interest" description="Disordered" evidence="1">
    <location>
        <begin position="1"/>
        <end position="67"/>
    </location>
</feature>
<evidence type="ECO:0000256" key="1">
    <source>
        <dbReference type="SAM" id="MobiDB-lite"/>
    </source>
</evidence>
<feature type="compositionally biased region" description="Basic and acidic residues" evidence="1">
    <location>
        <begin position="43"/>
        <end position="56"/>
    </location>
</feature>
<sequence length="566" mass="63929">MELISPFTLNETPTPRPKKRNMEVRTPQKEDETPRPQPKRTKAKDEATKSDSESSTERTSLTPANPENAVIPIWSSAARLLQPTTTPLSNNTFNVDALRADLLSSNPPTLSRSPFQEVTPRASSSGPHTPHGILSDQPQSAFRTEFSEWRTHFRTPTTQGLVFTPTPPGGFPRVHFDHPMTCIPGIVPEQLEYMMNEVKTGKVAFHVHGHGCRHRDESNWLRFFAKEIFTKGITPGYDTQIAAPVLETESQELNSGPYTLFAFNFPKEVEDRIVEQHVFSSNKLTIFCHRITDEYPTYVLSFTGIEEPKEVIRDIVIDTIVNSEDAMNIIYNMTTEIPEKAHYSPTRAVTEALKTLEIRTTPWLTPGKFQTQLSSIYLKPPAKSAAGWKALIDCLRSLRYIFLGNGVGVVQGVLFCKGCHSIDHFTGSCPFPHIPGWNGYNIALSNVYRPFLNGNRQRDDARRNNSGGREQWQRNVPQGYKVEWTTKVGSNFEDGQHTYMTAWDPSQYPQDAYPDMYNLNPRGRGAGAFRRGTAAGYGRGRGNHYRYGWSNADEQGHFTNSYYDTN</sequence>
<proteinExistence type="predicted"/>
<dbReference type="EMBL" id="JANAWD010000549">
    <property type="protein sequence ID" value="KAJ3477963.1"/>
    <property type="molecule type" value="Genomic_DNA"/>
</dbReference>
<evidence type="ECO:0000313" key="2">
    <source>
        <dbReference type="EMBL" id="KAJ3477963.1"/>
    </source>
</evidence>
<protein>
    <submittedName>
        <fullName evidence="2">Uncharacterized protein</fullName>
    </submittedName>
</protein>
<name>A0AAD5UUJ2_9APHY</name>
<feature type="region of interest" description="Disordered" evidence="1">
    <location>
        <begin position="455"/>
        <end position="476"/>
    </location>
</feature>